<dbReference type="OrthoDB" id="9806785at2"/>
<organism evidence="5 6">
    <name type="scientific">Maricaulis maris (strain MCS10)</name>
    <name type="common">Caulobacter maris</name>
    <dbReference type="NCBI Taxonomy" id="394221"/>
    <lineage>
        <taxon>Bacteria</taxon>
        <taxon>Pseudomonadati</taxon>
        <taxon>Pseudomonadota</taxon>
        <taxon>Alphaproteobacteria</taxon>
        <taxon>Maricaulales</taxon>
        <taxon>Maricaulaceae</taxon>
        <taxon>Maricaulis</taxon>
    </lineage>
</organism>
<dbReference type="STRING" id="394221.Mmar10_1642"/>
<dbReference type="Proteomes" id="UP000001964">
    <property type="component" value="Chromosome"/>
</dbReference>
<dbReference type="Gene3D" id="1.20.1530.20">
    <property type="match status" value="1"/>
</dbReference>
<dbReference type="InterPro" id="IPR002657">
    <property type="entry name" value="BilAc:Na_symport/Acr3"/>
</dbReference>
<protein>
    <submittedName>
        <fullName evidence="5">Bile acid:sodium symporter</fullName>
    </submittedName>
</protein>
<dbReference type="AlphaFoldDB" id="Q0AP53"/>
<evidence type="ECO:0000256" key="4">
    <source>
        <dbReference type="ARBA" id="ARBA00023136"/>
    </source>
</evidence>
<dbReference type="InterPro" id="IPR004710">
    <property type="entry name" value="Bilac:Na_transpt"/>
</dbReference>
<reference evidence="5 6" key="1">
    <citation type="submission" date="2006-08" db="EMBL/GenBank/DDBJ databases">
        <title>Complete sequence of Maricaulis maris MCS10.</title>
        <authorList>
            <consortium name="US DOE Joint Genome Institute"/>
            <person name="Copeland A."/>
            <person name="Lucas S."/>
            <person name="Lapidus A."/>
            <person name="Barry K."/>
            <person name="Detter J.C."/>
            <person name="Glavina del Rio T."/>
            <person name="Hammon N."/>
            <person name="Israni S."/>
            <person name="Dalin E."/>
            <person name="Tice H."/>
            <person name="Pitluck S."/>
            <person name="Saunders E."/>
            <person name="Brettin T."/>
            <person name="Bruce D."/>
            <person name="Han C."/>
            <person name="Tapia R."/>
            <person name="Gilna P."/>
            <person name="Schmutz J."/>
            <person name="Larimer F."/>
            <person name="Land M."/>
            <person name="Hauser L."/>
            <person name="Kyrpides N."/>
            <person name="Mikhailova N."/>
            <person name="Viollier P."/>
            <person name="Stephens C."/>
            <person name="Richardson P."/>
        </authorList>
    </citation>
    <scope>NUCLEOTIDE SEQUENCE [LARGE SCALE GENOMIC DNA]</scope>
    <source>
        <strain evidence="5 6">MCS10</strain>
    </source>
</reference>
<accession>Q0AP53</accession>
<dbReference type="Pfam" id="PF01758">
    <property type="entry name" value="SBF"/>
    <property type="match status" value="1"/>
</dbReference>
<name>Q0AP53_MARMM</name>
<dbReference type="PANTHER" id="PTHR10361">
    <property type="entry name" value="SODIUM-BILE ACID COTRANSPORTER"/>
    <property type="match status" value="1"/>
</dbReference>
<evidence type="ECO:0000313" key="6">
    <source>
        <dbReference type="Proteomes" id="UP000001964"/>
    </source>
</evidence>
<evidence type="ECO:0000256" key="1">
    <source>
        <dbReference type="ARBA" id="ARBA00004141"/>
    </source>
</evidence>
<dbReference type="EMBL" id="CP000449">
    <property type="protein sequence ID" value="ABI65934.1"/>
    <property type="molecule type" value="Genomic_DNA"/>
</dbReference>
<evidence type="ECO:0000313" key="5">
    <source>
        <dbReference type="EMBL" id="ABI65934.1"/>
    </source>
</evidence>
<proteinExistence type="predicted"/>
<dbReference type="HOGENOM" id="CLU_034788_0_0_5"/>
<keyword evidence="6" id="KW-1185">Reference proteome</keyword>
<keyword evidence="4" id="KW-0472">Membrane</keyword>
<dbReference type="eggNOG" id="COG0385">
    <property type="taxonomic scope" value="Bacteria"/>
</dbReference>
<dbReference type="PANTHER" id="PTHR10361:SF28">
    <property type="entry name" value="P3 PROTEIN-RELATED"/>
    <property type="match status" value="1"/>
</dbReference>
<keyword evidence="2" id="KW-0812">Transmembrane</keyword>
<evidence type="ECO:0000256" key="3">
    <source>
        <dbReference type="ARBA" id="ARBA00022989"/>
    </source>
</evidence>
<dbReference type="KEGG" id="mmr:Mmar10_1642"/>
<sequence length="312" mass="32466">MDASAIDQLQVIVDDQSRLGIAAILFVMMFSVALTLRLEDFALIRRQPGRVLGGVAVQLVGLPLLTLGLILLLSPPASIALGMLIVASCPGGNVSNLLTRAAAGNTAYSVTLTAISSVSSAIMTPLSILFWSGLYAPAGALVRSLDVDPLPFFAQTAVLLAVPLILGMALNQWRPALAGRLAAVLGPLALACIALLVVVGIVQNWALILATGAIIIPIVVLHNGSAFALGWLGGRAMGMEAARRRALTFEVGIQNSGLGLVILLSQFEGVGGAAAIIGTWSIWHLVGGSLVAGLFRWMDSRTLLAHARERDS</sequence>
<dbReference type="RefSeq" id="WP_011643581.1">
    <property type="nucleotide sequence ID" value="NC_008347.1"/>
</dbReference>
<dbReference type="InterPro" id="IPR038770">
    <property type="entry name" value="Na+/solute_symporter_sf"/>
</dbReference>
<comment type="subcellular location">
    <subcellularLocation>
        <location evidence="1">Membrane</location>
        <topology evidence="1">Multi-pass membrane protein</topology>
    </subcellularLocation>
</comment>
<gene>
    <name evidence="5" type="ordered locus">Mmar10_1642</name>
</gene>
<evidence type="ECO:0000256" key="2">
    <source>
        <dbReference type="ARBA" id="ARBA00022692"/>
    </source>
</evidence>
<keyword evidence="3" id="KW-1133">Transmembrane helix</keyword>
<dbReference type="GO" id="GO:0016020">
    <property type="term" value="C:membrane"/>
    <property type="evidence" value="ECO:0007669"/>
    <property type="project" value="UniProtKB-SubCell"/>
</dbReference>